<dbReference type="PANTHER" id="PTHR46163">
    <property type="entry name" value="TYROSINE-PROTEIN PHOSPHATASE-RELATED"/>
    <property type="match status" value="1"/>
</dbReference>
<keyword evidence="4" id="KW-1185">Reference proteome</keyword>
<organism evidence="4 5">
    <name type="scientific">Trichuris muris</name>
    <name type="common">Mouse whipworm</name>
    <dbReference type="NCBI Taxonomy" id="70415"/>
    <lineage>
        <taxon>Eukaryota</taxon>
        <taxon>Metazoa</taxon>
        <taxon>Ecdysozoa</taxon>
        <taxon>Nematoda</taxon>
        <taxon>Enoplea</taxon>
        <taxon>Dorylaimia</taxon>
        <taxon>Trichinellida</taxon>
        <taxon>Trichuridae</taxon>
        <taxon>Trichuris</taxon>
    </lineage>
</organism>
<evidence type="ECO:0000313" key="5">
    <source>
        <dbReference type="WBParaSite" id="TMUE_3000011528.1"/>
    </source>
</evidence>
<dbReference type="Gene3D" id="3.90.190.10">
    <property type="entry name" value="Protein tyrosine phosphatase superfamily"/>
    <property type="match status" value="1"/>
</dbReference>
<dbReference type="SMART" id="SM00194">
    <property type="entry name" value="PTPc"/>
    <property type="match status" value="1"/>
</dbReference>
<protein>
    <submittedName>
        <fullName evidence="5">Tyrosine-protein phosphatase domain-containing protein</fullName>
    </submittedName>
</protein>
<dbReference type="SUPFAM" id="SSF52799">
    <property type="entry name" value="(Phosphotyrosine protein) phosphatases II"/>
    <property type="match status" value="1"/>
</dbReference>
<dbReference type="InterPro" id="IPR029021">
    <property type="entry name" value="Prot-tyrosine_phosphatase-like"/>
</dbReference>
<feature type="compositionally biased region" description="Basic and acidic residues" evidence="1">
    <location>
        <begin position="398"/>
        <end position="414"/>
    </location>
</feature>
<dbReference type="SMART" id="SM00404">
    <property type="entry name" value="PTPc_motif"/>
    <property type="match status" value="1"/>
</dbReference>
<dbReference type="PANTHER" id="PTHR46163:SF5">
    <property type="entry name" value="TYROSINE-PROTEIN PHOSPHATASE"/>
    <property type="match status" value="1"/>
</dbReference>
<feature type="domain" description="Tyrosine specific protein phosphatases" evidence="3">
    <location>
        <begin position="210"/>
        <end position="289"/>
    </location>
</feature>
<dbReference type="Proteomes" id="UP000046395">
    <property type="component" value="Unassembled WGS sequence"/>
</dbReference>
<proteinExistence type="predicted"/>
<dbReference type="InterPro" id="IPR000387">
    <property type="entry name" value="Tyr_Pase_dom"/>
</dbReference>
<dbReference type="PROSITE" id="PS50056">
    <property type="entry name" value="TYR_PHOSPHATASE_2"/>
    <property type="match status" value="1"/>
</dbReference>
<feature type="region of interest" description="Disordered" evidence="1">
    <location>
        <begin position="389"/>
        <end position="479"/>
    </location>
</feature>
<dbReference type="InterPro" id="IPR016130">
    <property type="entry name" value="Tyr_Pase_AS"/>
</dbReference>
<dbReference type="STRING" id="70415.A0A5S6QWN0"/>
<sequence>MHTSQTPLTKQGENEQHLPLDLWLEELCYTKFEQLMHRLREEFSALPGRPDATEAVAFLSHLNKAKNRYIDIPCLDKTRVKLQDQKTDYIHANWVECPEFNVRFIMCQAPIAATVADFYQMLYQEQVTLIACMTRVTENGIDKSYPYWPVVEGSQTVFDKFTLKALSTHAEHHCQITELELTKQDGKCSQRTTHILYTDWSDHRAPNCTHKFLELVNLCTRKLNELSANSTAATAVIHCSAGIGRSGTLAVLLRLLKEIENGQVPSIPSVVRQLRQQRALAVQGIEQYTFIYRAIMEMIYKLESGPRQPKGDLLKHLNALRSMTTKSTCDLRMDMVKHPKGGYTFFPGIGSDGKRSPTKVHQPFGMIKQRARKLKHSFLGIKKRISARISNKGNANRSSEDHIPVAKSKEDNKGLPKGGNPLKKSGVIIESPVSKRSASPEHSDQKVNTTTEQKNTPETEQTGRNTPVPGGKDDKQKNK</sequence>
<dbReference type="Pfam" id="PF00102">
    <property type="entry name" value="Y_phosphatase"/>
    <property type="match status" value="1"/>
</dbReference>
<dbReference type="CDD" id="cd00047">
    <property type="entry name" value="PTPc"/>
    <property type="match status" value="1"/>
</dbReference>
<evidence type="ECO:0000259" key="3">
    <source>
        <dbReference type="PROSITE" id="PS50056"/>
    </source>
</evidence>
<dbReference type="InterPro" id="IPR052782">
    <property type="entry name" value="Oocyte-zygote_transition_reg"/>
</dbReference>
<dbReference type="AlphaFoldDB" id="A0A5S6QWN0"/>
<dbReference type="PROSITE" id="PS00383">
    <property type="entry name" value="TYR_PHOSPHATASE_1"/>
    <property type="match status" value="1"/>
</dbReference>
<evidence type="ECO:0000256" key="1">
    <source>
        <dbReference type="SAM" id="MobiDB-lite"/>
    </source>
</evidence>
<dbReference type="InterPro" id="IPR003595">
    <property type="entry name" value="Tyr_Pase_cat"/>
</dbReference>
<feature type="domain" description="Tyrosine-protein phosphatase" evidence="2">
    <location>
        <begin position="39"/>
        <end position="298"/>
    </location>
</feature>
<dbReference type="InterPro" id="IPR000242">
    <property type="entry name" value="PTP_cat"/>
</dbReference>
<accession>A0A5S6QWN0</accession>
<dbReference type="WBParaSite" id="TMUE_3000011528.1">
    <property type="protein sequence ID" value="TMUE_3000011528.1"/>
    <property type="gene ID" value="WBGene00301341"/>
</dbReference>
<name>A0A5S6QWN0_TRIMR</name>
<reference evidence="5" key="1">
    <citation type="submission" date="2019-12" db="UniProtKB">
        <authorList>
            <consortium name="WormBaseParasite"/>
        </authorList>
    </citation>
    <scope>IDENTIFICATION</scope>
</reference>
<dbReference type="PRINTS" id="PR00700">
    <property type="entry name" value="PRTYPHPHTASE"/>
</dbReference>
<dbReference type="GO" id="GO:0004725">
    <property type="term" value="F:protein tyrosine phosphatase activity"/>
    <property type="evidence" value="ECO:0007669"/>
    <property type="project" value="InterPro"/>
</dbReference>
<evidence type="ECO:0000313" key="4">
    <source>
        <dbReference type="Proteomes" id="UP000046395"/>
    </source>
</evidence>
<feature type="compositionally biased region" description="Polar residues" evidence="1">
    <location>
        <begin position="446"/>
        <end position="465"/>
    </location>
</feature>
<dbReference type="PROSITE" id="PS50055">
    <property type="entry name" value="TYR_PHOSPHATASE_PTP"/>
    <property type="match status" value="1"/>
</dbReference>
<evidence type="ECO:0000259" key="2">
    <source>
        <dbReference type="PROSITE" id="PS50055"/>
    </source>
</evidence>